<dbReference type="InterPro" id="IPR025734">
    <property type="entry name" value="EspG"/>
</dbReference>
<evidence type="ECO:0000256" key="1">
    <source>
        <dbReference type="ARBA" id="ARBA00004496"/>
    </source>
</evidence>
<dbReference type="Pfam" id="PF14011">
    <property type="entry name" value="ESX-1_EspG"/>
    <property type="match status" value="1"/>
</dbReference>
<dbReference type="OrthoDB" id="3679349at2"/>
<gene>
    <name evidence="5" type="ORF">E1181_16510</name>
</gene>
<evidence type="ECO:0000256" key="2">
    <source>
        <dbReference type="ARBA" id="ARBA00006411"/>
    </source>
</evidence>
<proteinExistence type="inferred from homology"/>
<protein>
    <submittedName>
        <fullName evidence="5">ESX secretion-associated protein EspG</fullName>
    </submittedName>
</protein>
<comment type="subcellular location">
    <subcellularLocation>
        <location evidence="1">Cytoplasm</location>
    </subcellularLocation>
</comment>
<dbReference type="AlphaFoldDB" id="A0A4R4VQM1"/>
<comment type="similarity">
    <text evidence="2">Belongs to the EspG family.</text>
</comment>
<name>A0A4R4VQM1_9PSEU</name>
<evidence type="ECO:0000313" key="5">
    <source>
        <dbReference type="EMBL" id="TDD04864.1"/>
    </source>
</evidence>
<evidence type="ECO:0000256" key="4">
    <source>
        <dbReference type="ARBA" id="ARBA00023186"/>
    </source>
</evidence>
<dbReference type="EMBL" id="SMKS01000027">
    <property type="protein sequence ID" value="TDD04864.1"/>
    <property type="molecule type" value="Genomic_DNA"/>
</dbReference>
<organism evidence="5 6">
    <name type="scientific">Saccharopolyspora terrae</name>
    <dbReference type="NCBI Taxonomy" id="2530384"/>
    <lineage>
        <taxon>Bacteria</taxon>
        <taxon>Bacillati</taxon>
        <taxon>Actinomycetota</taxon>
        <taxon>Actinomycetes</taxon>
        <taxon>Pseudonocardiales</taxon>
        <taxon>Pseudonocardiaceae</taxon>
        <taxon>Saccharopolyspora</taxon>
    </lineage>
</organism>
<evidence type="ECO:0000313" key="6">
    <source>
        <dbReference type="Proteomes" id="UP000295674"/>
    </source>
</evidence>
<accession>A0A4R4VQM1</accession>
<dbReference type="RefSeq" id="WP_132675760.1">
    <property type="nucleotide sequence ID" value="NZ_SMKS01000027.1"/>
</dbReference>
<evidence type="ECO:0000256" key="3">
    <source>
        <dbReference type="ARBA" id="ARBA00022490"/>
    </source>
</evidence>
<keyword evidence="6" id="KW-1185">Reference proteome</keyword>
<comment type="caution">
    <text evidence="5">The sequence shown here is derived from an EMBL/GenBank/DDBJ whole genome shotgun (WGS) entry which is preliminary data.</text>
</comment>
<keyword evidence="3" id="KW-0963">Cytoplasm</keyword>
<reference evidence="5 6" key="1">
    <citation type="submission" date="2019-03" db="EMBL/GenBank/DDBJ databases">
        <title>Draft genome sequences of novel Actinobacteria.</title>
        <authorList>
            <person name="Sahin N."/>
            <person name="Ay H."/>
            <person name="Saygin H."/>
        </authorList>
    </citation>
    <scope>NUCLEOTIDE SEQUENCE [LARGE SCALE GENOMIC DNA]</scope>
    <source>
        <strain evidence="5 6">16K309</strain>
    </source>
</reference>
<keyword evidence="4" id="KW-0143">Chaperone</keyword>
<sequence length="268" mass="28532">MNTTARAERSIGLSALEFDVLTEHLELDGVPLVLKVPSPGRTHAERAKLVASAWRAMSNRGLISGGELDADLERMLRLVAEPGREVDGRSWLQRSVRVLAAAEKDGERAVLVVKDGDHLSFSAVSAAGLPRAAISPLPELPAGPGRSVSVPSDVLDAAAHEVGDKTEQLASALQRRGVRPDDAEVLGEMVAGAVAQGQFGAAARIRYGRRERAERVVGFFDSALGRYAQLRTTSPSGEAWSTIAPADNRRLAGHVEELLDEVTGSPRP</sequence>
<dbReference type="Proteomes" id="UP000295674">
    <property type="component" value="Unassembled WGS sequence"/>
</dbReference>